<dbReference type="SMART" id="SM00448">
    <property type="entry name" value="REC"/>
    <property type="match status" value="1"/>
</dbReference>
<feature type="modified residue" description="4-aspartylphosphate" evidence="2">
    <location>
        <position position="57"/>
    </location>
</feature>
<dbReference type="SUPFAM" id="SSF52172">
    <property type="entry name" value="CheY-like"/>
    <property type="match status" value="1"/>
</dbReference>
<evidence type="ECO:0000256" key="2">
    <source>
        <dbReference type="PROSITE-ProRule" id="PRU00169"/>
    </source>
</evidence>
<keyword evidence="1 2" id="KW-0597">Phosphoprotein</keyword>
<organism evidence="4 5">
    <name type="scientific">Pseudomonas duriflava</name>
    <dbReference type="NCBI Taxonomy" id="459528"/>
    <lineage>
        <taxon>Bacteria</taxon>
        <taxon>Pseudomonadati</taxon>
        <taxon>Pseudomonadota</taxon>
        <taxon>Gammaproteobacteria</taxon>
        <taxon>Pseudomonadales</taxon>
        <taxon>Pseudomonadaceae</taxon>
        <taxon>Pseudomonas</taxon>
    </lineage>
</organism>
<dbReference type="OrthoDB" id="582170at2"/>
<dbReference type="GO" id="GO:0000160">
    <property type="term" value="P:phosphorelay signal transduction system"/>
    <property type="evidence" value="ECO:0007669"/>
    <property type="project" value="InterPro"/>
</dbReference>
<accession>A0A562Q2N3</accession>
<sequence>MTTTRRRVLLIEDETLIAMLLEDILDELGYEVAGVAAEFDDGMRLAETGTFDLAILDVNVGGREIFPIAEKLAERNIPFMFSTGYGVVGLPMEWQSRPVLAKPFRPDDLEQALNRFFPV</sequence>
<dbReference type="PROSITE" id="PS50110">
    <property type="entry name" value="RESPONSE_REGULATORY"/>
    <property type="match status" value="1"/>
</dbReference>
<name>A0A562Q2N3_9PSED</name>
<dbReference type="InterPro" id="IPR050595">
    <property type="entry name" value="Bact_response_regulator"/>
</dbReference>
<evidence type="ECO:0000259" key="3">
    <source>
        <dbReference type="PROSITE" id="PS50110"/>
    </source>
</evidence>
<dbReference type="InterPro" id="IPR001789">
    <property type="entry name" value="Sig_transdc_resp-reg_receiver"/>
</dbReference>
<feature type="domain" description="Response regulatory" evidence="3">
    <location>
        <begin position="7"/>
        <end position="117"/>
    </location>
</feature>
<evidence type="ECO:0000313" key="5">
    <source>
        <dbReference type="Proteomes" id="UP000316905"/>
    </source>
</evidence>
<evidence type="ECO:0000256" key="1">
    <source>
        <dbReference type="ARBA" id="ARBA00022553"/>
    </source>
</evidence>
<keyword evidence="5" id="KW-1185">Reference proteome</keyword>
<dbReference type="Gene3D" id="3.40.50.2300">
    <property type="match status" value="1"/>
</dbReference>
<proteinExistence type="predicted"/>
<dbReference type="InterPro" id="IPR011006">
    <property type="entry name" value="CheY-like_superfamily"/>
</dbReference>
<protein>
    <submittedName>
        <fullName evidence="4">Response regulator receiver domain-containing protein</fullName>
    </submittedName>
</protein>
<reference evidence="4 5" key="1">
    <citation type="journal article" date="2015" name="Stand. Genomic Sci.">
        <title>Genomic Encyclopedia of Bacterial and Archaeal Type Strains, Phase III: the genomes of soil and plant-associated and newly described type strains.</title>
        <authorList>
            <person name="Whitman W.B."/>
            <person name="Woyke T."/>
            <person name="Klenk H.P."/>
            <person name="Zhou Y."/>
            <person name="Lilburn T.G."/>
            <person name="Beck B.J."/>
            <person name="De Vos P."/>
            <person name="Vandamme P."/>
            <person name="Eisen J.A."/>
            <person name="Garrity G."/>
            <person name="Hugenholtz P."/>
            <person name="Kyrpides N.C."/>
        </authorList>
    </citation>
    <scope>NUCLEOTIDE SEQUENCE [LARGE SCALE GENOMIC DNA]</scope>
    <source>
        <strain evidence="4 5">CGMCC 1.6858</strain>
    </source>
</reference>
<dbReference type="RefSeq" id="WP_145144442.1">
    <property type="nucleotide sequence ID" value="NZ_VLKY01000013.1"/>
</dbReference>
<gene>
    <name evidence="4" type="ORF">IQ22_03628</name>
</gene>
<dbReference type="AlphaFoldDB" id="A0A562Q2N3"/>
<dbReference type="PANTHER" id="PTHR44591:SF24">
    <property type="entry name" value="PROTEIN-GLUTAMATE METHYLESTERASE_PROTEIN-GLUTAMINE GLUTAMINASE 1"/>
    <property type="match status" value="1"/>
</dbReference>
<dbReference type="Pfam" id="PF00072">
    <property type="entry name" value="Response_reg"/>
    <property type="match status" value="1"/>
</dbReference>
<dbReference type="EMBL" id="VLKY01000013">
    <property type="protein sequence ID" value="TWI50929.1"/>
    <property type="molecule type" value="Genomic_DNA"/>
</dbReference>
<dbReference type="PANTHER" id="PTHR44591">
    <property type="entry name" value="STRESS RESPONSE REGULATOR PROTEIN 1"/>
    <property type="match status" value="1"/>
</dbReference>
<comment type="caution">
    <text evidence="4">The sequence shown here is derived from an EMBL/GenBank/DDBJ whole genome shotgun (WGS) entry which is preliminary data.</text>
</comment>
<dbReference type="Proteomes" id="UP000316905">
    <property type="component" value="Unassembled WGS sequence"/>
</dbReference>
<evidence type="ECO:0000313" key="4">
    <source>
        <dbReference type="EMBL" id="TWI50929.1"/>
    </source>
</evidence>